<comment type="caution">
    <text evidence="2">The sequence shown here is derived from an EMBL/GenBank/DDBJ whole genome shotgun (WGS) entry which is preliminary data.</text>
</comment>
<evidence type="ECO:0000313" key="3">
    <source>
        <dbReference type="Proteomes" id="UP000253664"/>
    </source>
</evidence>
<organism evidence="2 3">
    <name type="scientific">Ophiocordyceps polyrhachis-furcata BCC 54312</name>
    <dbReference type="NCBI Taxonomy" id="1330021"/>
    <lineage>
        <taxon>Eukaryota</taxon>
        <taxon>Fungi</taxon>
        <taxon>Dikarya</taxon>
        <taxon>Ascomycota</taxon>
        <taxon>Pezizomycotina</taxon>
        <taxon>Sordariomycetes</taxon>
        <taxon>Hypocreomycetidae</taxon>
        <taxon>Hypocreales</taxon>
        <taxon>Ophiocordycipitaceae</taxon>
        <taxon>Ophiocordyceps</taxon>
    </lineage>
</organism>
<reference evidence="2 3" key="1">
    <citation type="journal article" date="2015" name="BMC Genomics">
        <title>Insights from the genome of Ophiocordyceps polyrhachis-furcata to pathogenicity and host specificity in insect fungi.</title>
        <authorList>
            <person name="Wichadakul D."/>
            <person name="Kobmoo N."/>
            <person name="Ingsriswang S."/>
            <person name="Tangphatsornruang S."/>
            <person name="Chantasingh D."/>
            <person name="Luangsa-ard J.J."/>
            <person name="Eurwilaichitr L."/>
        </authorList>
    </citation>
    <scope>NUCLEOTIDE SEQUENCE [LARGE SCALE GENOMIC DNA]</scope>
    <source>
        <strain evidence="2 3">BCC 54312</strain>
    </source>
</reference>
<evidence type="ECO:0000313" key="2">
    <source>
        <dbReference type="EMBL" id="RCI11992.1"/>
    </source>
</evidence>
<dbReference type="EMBL" id="LKCN02000007">
    <property type="protein sequence ID" value="RCI11992.1"/>
    <property type="molecule type" value="Genomic_DNA"/>
</dbReference>
<keyword evidence="1" id="KW-0732">Signal</keyword>
<feature type="chain" id="PRO_5016778054" evidence="1">
    <location>
        <begin position="17"/>
        <end position="124"/>
    </location>
</feature>
<name>A0A367LCN8_9HYPO</name>
<accession>A0A367LCN8</accession>
<proteinExistence type="predicted"/>
<protein>
    <submittedName>
        <fullName evidence="2">Uncharacterized protein</fullName>
    </submittedName>
</protein>
<dbReference type="AlphaFoldDB" id="A0A367LCN8"/>
<feature type="signal peptide" evidence="1">
    <location>
        <begin position="1"/>
        <end position="16"/>
    </location>
</feature>
<dbReference type="Proteomes" id="UP000253664">
    <property type="component" value="Unassembled WGS sequence"/>
</dbReference>
<keyword evidence="3" id="KW-1185">Reference proteome</keyword>
<evidence type="ECO:0000256" key="1">
    <source>
        <dbReference type="SAM" id="SignalP"/>
    </source>
</evidence>
<gene>
    <name evidence="2" type="ORF">L249_0843</name>
</gene>
<sequence length="124" mass="12306">MRLSAFAVAIPALSMAQYAAPAGNAAVGTAPPSTTTQTSTTLLVKTIFLSRVSPTTMAQHNSTTAYLPVVANATQAVVTNTASNGLPTAAATLPASQVISAAGSLDAKPFALSGLAALLAFAFL</sequence>